<protein>
    <submittedName>
        <fullName evidence="2">Uncharacterized protein</fullName>
    </submittedName>
</protein>
<accession>A0A2P7ZK76</accession>
<reference evidence="2 3" key="1">
    <citation type="submission" date="2017-05" db="EMBL/GenBank/DDBJ databases">
        <title>Draft genome sequence of Elsinoe australis.</title>
        <authorList>
            <person name="Cheng Q."/>
        </authorList>
    </citation>
    <scope>NUCLEOTIDE SEQUENCE [LARGE SCALE GENOMIC DNA]</scope>
    <source>
        <strain evidence="2 3">NL1</strain>
    </source>
</reference>
<comment type="caution">
    <text evidence="2">The sequence shown here is derived from an EMBL/GenBank/DDBJ whole genome shotgun (WGS) entry which is preliminary data.</text>
</comment>
<dbReference type="EMBL" id="NHZQ01000174">
    <property type="protein sequence ID" value="PSK48611.1"/>
    <property type="molecule type" value="Genomic_DNA"/>
</dbReference>
<evidence type="ECO:0000256" key="1">
    <source>
        <dbReference type="SAM" id="SignalP"/>
    </source>
</evidence>
<keyword evidence="1" id="KW-0732">Signal</keyword>
<gene>
    <name evidence="2" type="ORF">B9Z65_125</name>
</gene>
<proteinExistence type="predicted"/>
<feature type="chain" id="PRO_5015134271" evidence="1">
    <location>
        <begin position="20"/>
        <end position="124"/>
    </location>
</feature>
<dbReference type="OrthoDB" id="5225416at2759"/>
<name>A0A2P7ZK76_9PEZI</name>
<evidence type="ECO:0000313" key="3">
    <source>
        <dbReference type="Proteomes" id="UP000243723"/>
    </source>
</evidence>
<evidence type="ECO:0000313" key="2">
    <source>
        <dbReference type="EMBL" id="PSK48611.1"/>
    </source>
</evidence>
<keyword evidence="3" id="KW-1185">Reference proteome</keyword>
<dbReference type="Proteomes" id="UP000243723">
    <property type="component" value="Unassembled WGS sequence"/>
</dbReference>
<dbReference type="AlphaFoldDB" id="A0A2P7ZK76"/>
<feature type="signal peptide" evidence="1">
    <location>
        <begin position="1"/>
        <end position="19"/>
    </location>
</feature>
<sequence length="124" mass="13300">MVAFYSIIMAGLLSTMAIASPAPAANEPVEFETEFKAIEARQVPEKRCLAIVGTGPPGTPTRCGSINYRPNSATGFFPGNPGFPNCNILTEINFPNCDQYRVVSVTNCGGERLIDIREPSEGCN</sequence>
<organism evidence="2 3">
    <name type="scientific">Elsinoe australis</name>
    <dbReference type="NCBI Taxonomy" id="40998"/>
    <lineage>
        <taxon>Eukaryota</taxon>
        <taxon>Fungi</taxon>
        <taxon>Dikarya</taxon>
        <taxon>Ascomycota</taxon>
        <taxon>Pezizomycotina</taxon>
        <taxon>Dothideomycetes</taxon>
        <taxon>Dothideomycetidae</taxon>
        <taxon>Myriangiales</taxon>
        <taxon>Elsinoaceae</taxon>
        <taxon>Elsinoe</taxon>
    </lineage>
</organism>